<name>A0A0F9JSJ3_9ZZZZ</name>
<reference evidence="2" key="1">
    <citation type="journal article" date="2015" name="Nature">
        <title>Complex archaea that bridge the gap between prokaryotes and eukaryotes.</title>
        <authorList>
            <person name="Spang A."/>
            <person name="Saw J.H."/>
            <person name="Jorgensen S.L."/>
            <person name="Zaremba-Niedzwiedzka K."/>
            <person name="Martijn J."/>
            <person name="Lind A.E."/>
            <person name="van Eijk R."/>
            <person name="Schleper C."/>
            <person name="Guy L."/>
            <person name="Ettema T.J."/>
        </authorList>
    </citation>
    <scope>NUCLEOTIDE SEQUENCE</scope>
</reference>
<comment type="caution">
    <text evidence="2">The sequence shown here is derived from an EMBL/GenBank/DDBJ whole genome shotgun (WGS) entry which is preliminary data.</text>
</comment>
<organism evidence="2">
    <name type="scientific">marine sediment metagenome</name>
    <dbReference type="NCBI Taxonomy" id="412755"/>
    <lineage>
        <taxon>unclassified sequences</taxon>
        <taxon>metagenomes</taxon>
        <taxon>ecological metagenomes</taxon>
    </lineage>
</organism>
<dbReference type="EMBL" id="LAZR01015514">
    <property type="protein sequence ID" value="KKM10167.1"/>
    <property type="molecule type" value="Genomic_DNA"/>
</dbReference>
<evidence type="ECO:0000256" key="1">
    <source>
        <dbReference type="SAM" id="MobiDB-lite"/>
    </source>
</evidence>
<protein>
    <submittedName>
        <fullName evidence="2">Uncharacterized protein</fullName>
    </submittedName>
</protein>
<sequence>MPKPSPAHANARQGDPPEVADADVAVKPDEGSASKPRTPGASGAKPLAPSDGTAS</sequence>
<dbReference type="AlphaFoldDB" id="A0A0F9JSJ3"/>
<evidence type="ECO:0000313" key="2">
    <source>
        <dbReference type="EMBL" id="KKM10167.1"/>
    </source>
</evidence>
<accession>A0A0F9JSJ3</accession>
<feature type="region of interest" description="Disordered" evidence="1">
    <location>
        <begin position="1"/>
        <end position="55"/>
    </location>
</feature>
<proteinExistence type="predicted"/>
<gene>
    <name evidence="2" type="ORF">LCGC14_1722100</name>
</gene>